<dbReference type="EMBL" id="QTUB01000001">
    <property type="protein sequence ID" value="REF26409.1"/>
    <property type="molecule type" value="Genomic_DNA"/>
</dbReference>
<dbReference type="Proteomes" id="UP000256294">
    <property type="component" value="Unassembled WGS sequence"/>
</dbReference>
<organism evidence="1 2">
    <name type="scientific">Xenorhabdus cabanillasii</name>
    <dbReference type="NCBI Taxonomy" id="351673"/>
    <lineage>
        <taxon>Bacteria</taxon>
        <taxon>Pseudomonadati</taxon>
        <taxon>Pseudomonadota</taxon>
        <taxon>Gammaproteobacteria</taxon>
        <taxon>Enterobacterales</taxon>
        <taxon>Morganellaceae</taxon>
        <taxon>Xenorhabdus</taxon>
    </lineage>
</organism>
<proteinExistence type="predicted"/>
<name>A0A3D9UAH5_9GAMM</name>
<protein>
    <submittedName>
        <fullName evidence="1">Uncharacterized protein</fullName>
    </submittedName>
</protein>
<sequence>MIVGSTVVMKNDLKKKEMTVIEVNGDSAVCGWHENKRFHKEIIPQKELIVISPPGLISSIF</sequence>
<accession>A0A3D9UAH5</accession>
<dbReference type="AlphaFoldDB" id="A0A3D9UAH5"/>
<evidence type="ECO:0000313" key="1">
    <source>
        <dbReference type="EMBL" id="REF26409.1"/>
    </source>
</evidence>
<comment type="caution">
    <text evidence="1">The sequence shown here is derived from an EMBL/GenBank/DDBJ whole genome shotgun (WGS) entry which is preliminary data.</text>
</comment>
<reference evidence="1 2" key="1">
    <citation type="submission" date="2018-08" db="EMBL/GenBank/DDBJ databases">
        <title>Genomic Encyclopedia of Archaeal and Bacterial Type Strains, Phase II (KMG-II): from individual species to whole genera.</title>
        <authorList>
            <person name="Goeker M."/>
        </authorList>
    </citation>
    <scope>NUCLEOTIDE SEQUENCE [LARGE SCALE GENOMIC DNA]</scope>
    <source>
        <strain evidence="1 2">DSM 17905</strain>
    </source>
</reference>
<evidence type="ECO:0000313" key="2">
    <source>
        <dbReference type="Proteomes" id="UP000256294"/>
    </source>
</evidence>
<dbReference type="RefSeq" id="WP_115825724.1">
    <property type="nucleotide sequence ID" value="NZ_QTUB01000001.1"/>
</dbReference>
<keyword evidence="2" id="KW-1185">Reference proteome</keyword>
<gene>
    <name evidence="1" type="ORF">BDD26_1045</name>
</gene>